<evidence type="ECO:0000256" key="1">
    <source>
        <dbReference type="ARBA" id="ARBA00007227"/>
    </source>
</evidence>
<dbReference type="RefSeq" id="WP_085681194.1">
    <property type="nucleotide sequence ID" value="NZ_CP020931.1"/>
</dbReference>
<comment type="similarity">
    <text evidence="1">Belongs to the short-chain fatty acyl-CoA assimilation regulator (ScfR) family.</text>
</comment>
<dbReference type="Pfam" id="PF06114">
    <property type="entry name" value="Peptidase_M78"/>
    <property type="match status" value="1"/>
</dbReference>
<dbReference type="GO" id="GO:0003677">
    <property type="term" value="F:DNA binding"/>
    <property type="evidence" value="ECO:0007669"/>
    <property type="project" value="InterPro"/>
</dbReference>
<name>A0A1W6KBF7_9GAMM</name>
<dbReference type="Pfam" id="PF01381">
    <property type="entry name" value="HTH_3"/>
    <property type="match status" value="1"/>
</dbReference>
<dbReference type="GeneID" id="77256652"/>
<dbReference type="InterPro" id="IPR052345">
    <property type="entry name" value="Rad_response_metalloprotease"/>
</dbReference>
<dbReference type="PROSITE" id="PS50943">
    <property type="entry name" value="HTH_CROC1"/>
    <property type="match status" value="1"/>
</dbReference>
<dbReference type="CDD" id="cd00093">
    <property type="entry name" value="HTH_XRE"/>
    <property type="match status" value="1"/>
</dbReference>
<organism evidence="3 4">
    <name type="scientific">Marinobacter salarius</name>
    <dbReference type="NCBI Taxonomy" id="1420917"/>
    <lineage>
        <taxon>Bacteria</taxon>
        <taxon>Pseudomonadati</taxon>
        <taxon>Pseudomonadota</taxon>
        <taxon>Gammaproteobacteria</taxon>
        <taxon>Pseudomonadales</taxon>
        <taxon>Marinobacteraceae</taxon>
        <taxon>Marinobacter</taxon>
    </lineage>
</organism>
<dbReference type="Proteomes" id="UP000193100">
    <property type="component" value="Chromosome"/>
</dbReference>
<accession>A0A1W6KBF7</accession>
<dbReference type="Gene3D" id="1.10.10.2910">
    <property type="match status" value="1"/>
</dbReference>
<dbReference type="PANTHER" id="PTHR43236">
    <property type="entry name" value="ANTITOXIN HIGA1"/>
    <property type="match status" value="1"/>
</dbReference>
<evidence type="ECO:0000259" key="2">
    <source>
        <dbReference type="PROSITE" id="PS50943"/>
    </source>
</evidence>
<sequence>MTIEFEGAALRLARIFCGLSLEEVAEKVNKSRQYLHKLETGQSNPTPELSAELADALSVEVVFFSNRKLQLHEDQFHFRSLVTTKSSVRQIAVARGEMVNKLIHVLEDYLRLPAIDIPCYDHVTSVNDIETIAESCRKHWDLGLGPIDNMTRLAENVGAVVTTFAGVSKHVDALSVAVERPFIVRNTAKTDTCRQRFDIAHEFGHLVMHEGVVTGDRTTESQANRFASAFLLPRTMMAKLFPRPKGNRLNWIGIREFKQTWKVSKAAILYRARQLDLLTEQQYKTGVITLRKYGESSGEKDDYLIDQEPPELLATAIKALSEHHAIGIDELAQMLKVKRSFLEEITGLDSQLLGQIDVPSRNRKQPPKLTLV</sequence>
<protein>
    <submittedName>
        <fullName evidence="3">XRE family transcriptional regulator</fullName>
    </submittedName>
</protein>
<proteinExistence type="inferred from homology"/>
<dbReference type="Gene3D" id="1.10.260.40">
    <property type="entry name" value="lambda repressor-like DNA-binding domains"/>
    <property type="match status" value="1"/>
</dbReference>
<feature type="domain" description="HTH cro/C1-type" evidence="2">
    <location>
        <begin position="10"/>
        <end position="64"/>
    </location>
</feature>
<evidence type="ECO:0000313" key="3">
    <source>
        <dbReference type="EMBL" id="ARM84768.1"/>
    </source>
</evidence>
<reference evidence="3 4" key="1">
    <citation type="submission" date="2017-04" db="EMBL/GenBank/DDBJ databases">
        <title>Genome Sequence of Marinobacter salarius strain SMR5 Isolated from a culture of the Diatom Skeletonema marinoi.</title>
        <authorList>
            <person name="Topel M."/>
            <person name="Pinder M.I.M."/>
            <person name="Johansson O.N."/>
            <person name="Kourtchenko O."/>
            <person name="Godhe A."/>
            <person name="Clarke A.K."/>
        </authorList>
    </citation>
    <scope>NUCLEOTIDE SEQUENCE [LARGE SCALE GENOMIC DNA]</scope>
    <source>
        <strain evidence="3 4">SMR5</strain>
    </source>
</reference>
<dbReference type="EMBL" id="CP020931">
    <property type="protein sequence ID" value="ARM84768.1"/>
    <property type="molecule type" value="Genomic_DNA"/>
</dbReference>
<evidence type="ECO:0000313" key="4">
    <source>
        <dbReference type="Proteomes" id="UP000193100"/>
    </source>
</evidence>
<dbReference type="InterPro" id="IPR010359">
    <property type="entry name" value="IrrE_HExxH"/>
</dbReference>
<gene>
    <name evidence="3" type="ORF">MARSALSMR5_02717</name>
</gene>
<dbReference type="AlphaFoldDB" id="A0A1W6KBF7"/>
<dbReference type="SUPFAM" id="SSF47413">
    <property type="entry name" value="lambda repressor-like DNA-binding domains"/>
    <property type="match status" value="1"/>
</dbReference>
<dbReference type="SMART" id="SM00530">
    <property type="entry name" value="HTH_XRE"/>
    <property type="match status" value="1"/>
</dbReference>
<dbReference type="InterPro" id="IPR010982">
    <property type="entry name" value="Lambda_DNA-bd_dom_sf"/>
</dbReference>
<dbReference type="InterPro" id="IPR001387">
    <property type="entry name" value="Cro/C1-type_HTH"/>
</dbReference>
<dbReference type="PANTHER" id="PTHR43236:SF1">
    <property type="entry name" value="BLL7220 PROTEIN"/>
    <property type="match status" value="1"/>
</dbReference>